<dbReference type="PIRSF" id="PIRSF017082">
    <property type="entry name" value="YflP"/>
    <property type="match status" value="1"/>
</dbReference>
<proteinExistence type="inferred from homology"/>
<dbReference type="EMBL" id="VMSJ01000004">
    <property type="protein sequence ID" value="TVT27386.1"/>
    <property type="molecule type" value="Genomic_DNA"/>
</dbReference>
<name>A0A558AT62_9STAP</name>
<sequence length="330" mass="35956">MKKLFIFLTLVFMVVLAGCNNGNASSEGEGGDSADAGASYPEQEINVVVPAGAGGDTDRNTRVTAEYLSEELGQELIVNNITGSGGTVGVDEVNNAEADGYTVLAFHNSMIINDILGLTDVNYENFELVGSIVQDNGNAFIVNADSDIQDIETLIEMAQESPGEIQVATETGAFTHLQLLEFQEETGTEFNVVDVGGAADKTTALLGDQIDIIPTQQGLVQEYIDSGDFRSLGVMSEERLEGAPDTPTFTEQGADIVYDKFFFWAFPEGTPQEVVDKFTGALESVANNEEFQNEMSEFLVDVSYMNPEETQQLFEDRTEKYSEIYEQTQQ</sequence>
<dbReference type="PANTHER" id="PTHR42928:SF5">
    <property type="entry name" value="BLR1237 PROTEIN"/>
    <property type="match status" value="1"/>
</dbReference>
<organism evidence="3 4">
    <name type="scientific">Salinicoccus cyprini</name>
    <dbReference type="NCBI Taxonomy" id="2493691"/>
    <lineage>
        <taxon>Bacteria</taxon>
        <taxon>Bacillati</taxon>
        <taxon>Bacillota</taxon>
        <taxon>Bacilli</taxon>
        <taxon>Bacillales</taxon>
        <taxon>Staphylococcaceae</taxon>
        <taxon>Salinicoccus</taxon>
    </lineage>
</organism>
<keyword evidence="4" id="KW-1185">Reference proteome</keyword>
<evidence type="ECO:0000256" key="2">
    <source>
        <dbReference type="SAM" id="SignalP"/>
    </source>
</evidence>
<dbReference type="RefSeq" id="WP_145289536.1">
    <property type="nucleotide sequence ID" value="NZ_VMSJ01000004.1"/>
</dbReference>
<dbReference type="Gene3D" id="3.40.190.10">
    <property type="entry name" value="Periplasmic binding protein-like II"/>
    <property type="match status" value="1"/>
</dbReference>
<gene>
    <name evidence="3" type="ORF">FO441_10120</name>
</gene>
<dbReference type="SUPFAM" id="SSF53850">
    <property type="entry name" value="Periplasmic binding protein-like II"/>
    <property type="match status" value="1"/>
</dbReference>
<dbReference type="CDD" id="cd07012">
    <property type="entry name" value="PBP2_Bug_TTT"/>
    <property type="match status" value="1"/>
</dbReference>
<dbReference type="Proteomes" id="UP000315103">
    <property type="component" value="Unassembled WGS sequence"/>
</dbReference>
<comment type="caution">
    <text evidence="3">The sequence shown here is derived from an EMBL/GenBank/DDBJ whole genome shotgun (WGS) entry which is preliminary data.</text>
</comment>
<dbReference type="Pfam" id="PF03401">
    <property type="entry name" value="TctC"/>
    <property type="match status" value="1"/>
</dbReference>
<dbReference type="PANTHER" id="PTHR42928">
    <property type="entry name" value="TRICARBOXYLATE-BINDING PROTEIN"/>
    <property type="match status" value="1"/>
</dbReference>
<reference evidence="3 4" key="1">
    <citation type="submission" date="2019-07" db="EMBL/GenBank/DDBJ databases">
        <title>Salinicoccus cyprini sp. nov., isolated from gastro-intestinal tract of mirror carp, Cyprinus carpio var. specularis, collected from Gobind Sagar Reservoir, Himachal Pradesh, India.</title>
        <authorList>
            <person name="Talwar C."/>
            <person name="Singh A.K."/>
            <person name="Lal R."/>
            <person name="Negi R.K."/>
        </authorList>
    </citation>
    <scope>NUCLEOTIDE SEQUENCE [LARGE SCALE GENOMIC DNA]</scope>
    <source>
        <strain evidence="3 4">CT19</strain>
    </source>
</reference>
<feature type="signal peptide" evidence="2">
    <location>
        <begin position="1"/>
        <end position="17"/>
    </location>
</feature>
<comment type="similarity">
    <text evidence="1">Belongs to the UPF0065 (bug) family.</text>
</comment>
<accession>A0A558AT62</accession>
<dbReference type="InterPro" id="IPR042100">
    <property type="entry name" value="Bug_dom1"/>
</dbReference>
<evidence type="ECO:0000313" key="3">
    <source>
        <dbReference type="EMBL" id="TVT27386.1"/>
    </source>
</evidence>
<dbReference type="OrthoDB" id="9780943at2"/>
<keyword evidence="2" id="KW-0732">Signal</keyword>
<feature type="chain" id="PRO_5038414692" evidence="2">
    <location>
        <begin position="18"/>
        <end position="330"/>
    </location>
</feature>
<dbReference type="Gene3D" id="3.40.190.150">
    <property type="entry name" value="Bordetella uptake gene, domain 1"/>
    <property type="match status" value="1"/>
</dbReference>
<evidence type="ECO:0000256" key="1">
    <source>
        <dbReference type="ARBA" id="ARBA00006987"/>
    </source>
</evidence>
<dbReference type="PROSITE" id="PS51257">
    <property type="entry name" value="PROKAR_LIPOPROTEIN"/>
    <property type="match status" value="1"/>
</dbReference>
<evidence type="ECO:0000313" key="4">
    <source>
        <dbReference type="Proteomes" id="UP000315103"/>
    </source>
</evidence>
<protein>
    <submittedName>
        <fullName evidence="3">Tripartite tricarboxylate transporter substrate binding protein</fullName>
    </submittedName>
</protein>
<dbReference type="AlphaFoldDB" id="A0A558AT62"/>
<dbReference type="InterPro" id="IPR005064">
    <property type="entry name" value="BUG"/>
</dbReference>